<keyword evidence="3" id="KW-1185">Reference proteome</keyword>
<protein>
    <submittedName>
        <fullName evidence="2">Uncharacterized protein</fullName>
    </submittedName>
</protein>
<feature type="compositionally biased region" description="Basic and acidic residues" evidence="1">
    <location>
        <begin position="85"/>
        <end position="97"/>
    </location>
</feature>
<accession>A0AAN7SQJ1</accession>
<feature type="region of interest" description="Disordered" evidence="1">
    <location>
        <begin position="61"/>
        <end position="97"/>
    </location>
</feature>
<proteinExistence type="predicted"/>
<sequence length="97" mass="11453">MESIGKINVEIEKSKTDMILIKKTKDIRSKLTPYLIDARKQGSQAIIVDDALIVNDKNGNWSKCKKEKKKNSEKKQNRKTSRKWTYNEKEQYQKNKH</sequence>
<evidence type="ECO:0000256" key="1">
    <source>
        <dbReference type="SAM" id="MobiDB-lite"/>
    </source>
</evidence>
<dbReference type="EMBL" id="JARPUR010000001">
    <property type="protein sequence ID" value="KAK4884113.1"/>
    <property type="molecule type" value="Genomic_DNA"/>
</dbReference>
<dbReference type="AlphaFoldDB" id="A0AAN7SQJ1"/>
<name>A0AAN7SQJ1_9COLE</name>
<organism evidence="2 3">
    <name type="scientific">Aquatica leii</name>
    <dbReference type="NCBI Taxonomy" id="1421715"/>
    <lineage>
        <taxon>Eukaryota</taxon>
        <taxon>Metazoa</taxon>
        <taxon>Ecdysozoa</taxon>
        <taxon>Arthropoda</taxon>
        <taxon>Hexapoda</taxon>
        <taxon>Insecta</taxon>
        <taxon>Pterygota</taxon>
        <taxon>Neoptera</taxon>
        <taxon>Endopterygota</taxon>
        <taxon>Coleoptera</taxon>
        <taxon>Polyphaga</taxon>
        <taxon>Elateriformia</taxon>
        <taxon>Elateroidea</taxon>
        <taxon>Lampyridae</taxon>
        <taxon>Luciolinae</taxon>
        <taxon>Aquatica</taxon>
    </lineage>
</organism>
<gene>
    <name evidence="2" type="ORF">RN001_000384</name>
</gene>
<comment type="caution">
    <text evidence="2">The sequence shown here is derived from an EMBL/GenBank/DDBJ whole genome shotgun (WGS) entry which is preliminary data.</text>
</comment>
<feature type="compositionally biased region" description="Basic residues" evidence="1">
    <location>
        <begin position="63"/>
        <end position="82"/>
    </location>
</feature>
<evidence type="ECO:0000313" key="3">
    <source>
        <dbReference type="Proteomes" id="UP001353858"/>
    </source>
</evidence>
<reference evidence="3" key="1">
    <citation type="submission" date="2023-01" db="EMBL/GenBank/DDBJ databases">
        <title>Key to firefly adult light organ development and bioluminescence: homeobox transcription factors regulate luciferase expression and transportation to peroxisome.</title>
        <authorList>
            <person name="Fu X."/>
        </authorList>
    </citation>
    <scope>NUCLEOTIDE SEQUENCE [LARGE SCALE GENOMIC DNA]</scope>
</reference>
<evidence type="ECO:0000313" key="2">
    <source>
        <dbReference type="EMBL" id="KAK4884113.1"/>
    </source>
</evidence>
<dbReference type="Proteomes" id="UP001353858">
    <property type="component" value="Unassembled WGS sequence"/>
</dbReference>